<evidence type="ECO:0000256" key="1">
    <source>
        <dbReference type="SAM" id="MobiDB-lite"/>
    </source>
</evidence>
<gene>
    <name evidence="2" type="ORF">OVA965_LOCUS36042</name>
    <name evidence="3" type="ORF">TMI583_LOCUS37036</name>
</gene>
<feature type="compositionally biased region" description="Polar residues" evidence="1">
    <location>
        <begin position="1"/>
        <end position="11"/>
    </location>
</feature>
<feature type="compositionally biased region" description="Low complexity" evidence="1">
    <location>
        <begin position="150"/>
        <end position="174"/>
    </location>
</feature>
<dbReference type="Proteomes" id="UP000677228">
    <property type="component" value="Unassembled WGS sequence"/>
</dbReference>
<evidence type="ECO:0000313" key="3">
    <source>
        <dbReference type="EMBL" id="CAF4271075.1"/>
    </source>
</evidence>
<name>A0A8S2FIY9_9BILA</name>
<feature type="region of interest" description="Disordered" evidence="1">
    <location>
        <begin position="91"/>
        <end position="123"/>
    </location>
</feature>
<sequence length="443" mass="50067">MYYDTYSNENPYTKHYTNRSKPRDEELQHLVVFTSDNSFSIVKQKQCTSSGHDGLVVVHSGNKQYHGMILESGTLTELEQLANQMRKPLNKEIESDYERDERNVGDEQGTKERSNRDTQQRSTCVLKEVGNNCREISTTTVRKIPVTPRLNTSRQQLLSTQSSSSTGVTSASPQLKRPLLTTTSAKIHDAAKKKKPSNQSRQQFNTTISASIQRIDKTLATTCLSSDDDDDEDRSLTSAVISATQTSRLNSGLLPSTSNEKEEEKEEIELPSVQQLLFETKKTQTMLNQVLTGQARVATSITKMYNNQVKIQKQLAKRKIFIKENGKEIDLLAVAGTIDRVNLYVTALVDIVFPDPKEFVALTVTEVKEDYRYQLIKECVQSKFRLDKTTTDLLWCDLHEVVLGKRRSARKNLALKTAAAAVYEDQEQQQDEIGAEEEISKND</sequence>
<organism evidence="2 4">
    <name type="scientific">Didymodactylos carnosus</name>
    <dbReference type="NCBI Taxonomy" id="1234261"/>
    <lineage>
        <taxon>Eukaryota</taxon>
        <taxon>Metazoa</taxon>
        <taxon>Spiralia</taxon>
        <taxon>Gnathifera</taxon>
        <taxon>Rotifera</taxon>
        <taxon>Eurotatoria</taxon>
        <taxon>Bdelloidea</taxon>
        <taxon>Philodinida</taxon>
        <taxon>Philodinidae</taxon>
        <taxon>Didymodactylos</taxon>
    </lineage>
</organism>
<dbReference type="AlphaFoldDB" id="A0A8S2FIY9"/>
<evidence type="ECO:0000313" key="2">
    <source>
        <dbReference type="EMBL" id="CAF1480506.1"/>
    </source>
</evidence>
<dbReference type="EMBL" id="CAJOBA010054044">
    <property type="protein sequence ID" value="CAF4271075.1"/>
    <property type="molecule type" value="Genomic_DNA"/>
</dbReference>
<feature type="compositionally biased region" description="Basic and acidic residues" evidence="1">
    <location>
        <begin position="91"/>
        <end position="119"/>
    </location>
</feature>
<feature type="region of interest" description="Disordered" evidence="1">
    <location>
        <begin position="144"/>
        <end position="180"/>
    </location>
</feature>
<accession>A0A8S2FIY9</accession>
<proteinExistence type="predicted"/>
<evidence type="ECO:0000313" key="4">
    <source>
        <dbReference type="Proteomes" id="UP000677228"/>
    </source>
</evidence>
<dbReference type="EMBL" id="CAJNOK010032122">
    <property type="protein sequence ID" value="CAF1480506.1"/>
    <property type="molecule type" value="Genomic_DNA"/>
</dbReference>
<comment type="caution">
    <text evidence="2">The sequence shown here is derived from an EMBL/GenBank/DDBJ whole genome shotgun (WGS) entry which is preliminary data.</text>
</comment>
<protein>
    <submittedName>
        <fullName evidence="2">Uncharacterized protein</fullName>
    </submittedName>
</protein>
<feature type="region of interest" description="Disordered" evidence="1">
    <location>
        <begin position="1"/>
        <end position="23"/>
    </location>
</feature>
<reference evidence="2" key="1">
    <citation type="submission" date="2021-02" db="EMBL/GenBank/DDBJ databases">
        <authorList>
            <person name="Nowell W R."/>
        </authorList>
    </citation>
    <scope>NUCLEOTIDE SEQUENCE</scope>
</reference>
<dbReference type="Proteomes" id="UP000682733">
    <property type="component" value="Unassembled WGS sequence"/>
</dbReference>